<keyword evidence="4 9" id="KW-0812">Transmembrane</keyword>
<dbReference type="HAMAP" id="MF_00237">
    <property type="entry name" value="TatB"/>
    <property type="match status" value="1"/>
</dbReference>
<evidence type="ECO:0000256" key="10">
    <source>
        <dbReference type="SAM" id="MobiDB-lite"/>
    </source>
</evidence>
<keyword evidence="5 9" id="KW-0653">Protein transport</keyword>
<evidence type="ECO:0000256" key="3">
    <source>
        <dbReference type="ARBA" id="ARBA00022475"/>
    </source>
</evidence>
<dbReference type="InterPro" id="IPR018448">
    <property type="entry name" value="TatB"/>
</dbReference>
<evidence type="ECO:0000256" key="2">
    <source>
        <dbReference type="ARBA" id="ARBA00022448"/>
    </source>
</evidence>
<reference evidence="11 12" key="1">
    <citation type="submission" date="2018-07" db="EMBL/GenBank/DDBJ databases">
        <title>Sequencing the genomes of 1000 actinobacteria strains.</title>
        <authorList>
            <person name="Klenk H.-P."/>
        </authorList>
    </citation>
    <scope>NUCLEOTIDE SEQUENCE [LARGE SCALE GENOMIC DNA]</scope>
    <source>
        <strain evidence="11 12">DSM 14442</strain>
    </source>
</reference>
<comment type="subunit">
    <text evidence="9">The Tat system comprises two distinct complexes: a TatABC complex, containing multiple copies of TatA, TatB and TatC subunits, and a separate TatA complex, containing only TatA subunits. Substrates initially bind to the TatABC complex, which probably triggers association of the separate TatA complex to form the active translocon.</text>
</comment>
<evidence type="ECO:0000256" key="8">
    <source>
        <dbReference type="ARBA" id="ARBA00023136"/>
    </source>
</evidence>
<comment type="subcellular location">
    <subcellularLocation>
        <location evidence="9">Cell membrane</location>
        <topology evidence="9">Single-pass membrane protein</topology>
    </subcellularLocation>
    <subcellularLocation>
        <location evidence="1">Membrane</location>
        <topology evidence="1">Single-pass membrane protein</topology>
    </subcellularLocation>
</comment>
<dbReference type="RefSeq" id="WP_211308994.1">
    <property type="nucleotide sequence ID" value="NZ_QREH01000001.1"/>
</dbReference>
<protein>
    <recommendedName>
        <fullName evidence="9">Sec-independent protein translocase protein TatB</fullName>
    </recommendedName>
</protein>
<feature type="compositionally biased region" description="Low complexity" evidence="10">
    <location>
        <begin position="90"/>
        <end position="106"/>
    </location>
</feature>
<dbReference type="EMBL" id="QREH01000001">
    <property type="protein sequence ID" value="REE03546.1"/>
    <property type="molecule type" value="Genomic_DNA"/>
</dbReference>
<keyword evidence="2 9" id="KW-0813">Transport</keyword>
<evidence type="ECO:0000313" key="11">
    <source>
        <dbReference type="EMBL" id="REE03546.1"/>
    </source>
</evidence>
<organism evidence="11 12">
    <name type="scientific">Citricoccus muralis</name>
    <dbReference type="NCBI Taxonomy" id="169134"/>
    <lineage>
        <taxon>Bacteria</taxon>
        <taxon>Bacillati</taxon>
        <taxon>Actinomycetota</taxon>
        <taxon>Actinomycetes</taxon>
        <taxon>Micrococcales</taxon>
        <taxon>Micrococcaceae</taxon>
        <taxon>Citricoccus</taxon>
    </lineage>
</organism>
<accession>A0A3D9LD08</accession>
<keyword evidence="6 9" id="KW-1133">Transmembrane helix</keyword>
<dbReference type="Pfam" id="PF02416">
    <property type="entry name" value="TatA_B_E"/>
    <property type="match status" value="1"/>
</dbReference>
<evidence type="ECO:0000313" key="12">
    <source>
        <dbReference type="Proteomes" id="UP000256727"/>
    </source>
</evidence>
<comment type="function">
    <text evidence="9">Part of the twin-arginine translocation (Tat) system that transports large folded proteins containing a characteristic twin-arginine motif in their signal peptide across membranes. Together with TatC, TatB is part of a receptor directly interacting with Tat signal peptides. TatB may form an oligomeric binding site that transiently accommodates folded Tat precursor proteins before their translocation.</text>
</comment>
<dbReference type="PRINTS" id="PR01506">
    <property type="entry name" value="TATBPROTEIN"/>
</dbReference>
<evidence type="ECO:0000256" key="9">
    <source>
        <dbReference type="HAMAP-Rule" id="MF_00237"/>
    </source>
</evidence>
<dbReference type="Gene3D" id="1.20.5.3310">
    <property type="match status" value="1"/>
</dbReference>
<feature type="compositionally biased region" description="Basic and acidic residues" evidence="10">
    <location>
        <begin position="113"/>
        <end position="136"/>
    </location>
</feature>
<keyword evidence="7 9" id="KW-0811">Translocation</keyword>
<keyword evidence="12" id="KW-1185">Reference proteome</keyword>
<dbReference type="GO" id="GO:0033281">
    <property type="term" value="C:TAT protein transport complex"/>
    <property type="evidence" value="ECO:0007669"/>
    <property type="project" value="UniProtKB-UniRule"/>
</dbReference>
<dbReference type="AlphaFoldDB" id="A0A3D9LD08"/>
<evidence type="ECO:0000256" key="6">
    <source>
        <dbReference type="ARBA" id="ARBA00022989"/>
    </source>
</evidence>
<dbReference type="Proteomes" id="UP000256727">
    <property type="component" value="Unassembled WGS sequence"/>
</dbReference>
<keyword evidence="3 9" id="KW-1003">Cell membrane</keyword>
<evidence type="ECO:0000256" key="7">
    <source>
        <dbReference type="ARBA" id="ARBA00023010"/>
    </source>
</evidence>
<evidence type="ECO:0000256" key="1">
    <source>
        <dbReference type="ARBA" id="ARBA00004167"/>
    </source>
</evidence>
<gene>
    <name evidence="9" type="primary">tatB</name>
    <name evidence="11" type="ORF">C8E99_1359</name>
</gene>
<dbReference type="GO" id="GO:0008320">
    <property type="term" value="F:protein transmembrane transporter activity"/>
    <property type="evidence" value="ECO:0007669"/>
    <property type="project" value="UniProtKB-UniRule"/>
</dbReference>
<feature type="region of interest" description="Disordered" evidence="10">
    <location>
        <begin position="84"/>
        <end position="219"/>
    </location>
</feature>
<keyword evidence="8 9" id="KW-0472">Membrane</keyword>
<dbReference type="GO" id="GO:0043953">
    <property type="term" value="P:protein transport by the Tat complex"/>
    <property type="evidence" value="ECO:0007669"/>
    <property type="project" value="UniProtKB-UniRule"/>
</dbReference>
<proteinExistence type="inferred from homology"/>
<sequence length="219" mass="23026">MTFGINGAELIILALLAVLILGPEKLPEYARKLTEWIRNLRRMAEGAKTQFREETGTDFDEIDWKKYDPRQYDPRRIIKDALADPVDGDASGSGAASASGQAGGPSTVARSGLRSELDSVRSQRDELREDLKDMDPRALFFGKTSSRSTTHAAGRAGASDGERSDTGDSDAGDSVDERESPGAGGVGSADAGAEAGQTAGAVVAPATPRDPAPFDVDAT</sequence>
<dbReference type="InterPro" id="IPR003369">
    <property type="entry name" value="TatA/B/E"/>
</dbReference>
<comment type="caution">
    <text evidence="11">The sequence shown here is derived from an EMBL/GenBank/DDBJ whole genome shotgun (WGS) entry which is preliminary data.</text>
</comment>
<evidence type="ECO:0000256" key="5">
    <source>
        <dbReference type="ARBA" id="ARBA00022927"/>
    </source>
</evidence>
<comment type="similarity">
    <text evidence="9">Belongs to the TatB family.</text>
</comment>
<evidence type="ECO:0000256" key="4">
    <source>
        <dbReference type="ARBA" id="ARBA00022692"/>
    </source>
</evidence>
<name>A0A3D9LD08_9MICC</name>